<dbReference type="Proteomes" id="UP000515847">
    <property type="component" value="Chromosome"/>
</dbReference>
<dbReference type="FunFam" id="3.30.360.10:FF:000014">
    <property type="entry name" value="N-acetyl-gamma-glutamyl-phosphate reductase"/>
    <property type="match status" value="1"/>
</dbReference>
<comment type="subcellular location">
    <subcellularLocation>
        <location evidence="7">Cytoplasm</location>
    </subcellularLocation>
</comment>
<keyword evidence="4 7" id="KW-0521">NADP</keyword>
<evidence type="ECO:0000313" key="10">
    <source>
        <dbReference type="EMBL" id="QNB47489.1"/>
    </source>
</evidence>
<keyword evidence="5 7" id="KW-0560">Oxidoreductase</keyword>
<dbReference type="Pfam" id="PF22698">
    <property type="entry name" value="Semialdhyde_dhC_1"/>
    <property type="match status" value="1"/>
</dbReference>
<keyword evidence="2 7" id="KW-0055">Arginine biosynthesis</keyword>
<evidence type="ECO:0000256" key="6">
    <source>
        <dbReference type="ARBA" id="ARBA00050557"/>
    </source>
</evidence>
<dbReference type="Pfam" id="PF01118">
    <property type="entry name" value="Semialdhyde_dh"/>
    <property type="match status" value="1"/>
</dbReference>
<keyword evidence="7" id="KW-0963">Cytoplasm</keyword>
<dbReference type="GO" id="GO:0070401">
    <property type="term" value="F:NADP+ binding"/>
    <property type="evidence" value="ECO:0007669"/>
    <property type="project" value="InterPro"/>
</dbReference>
<dbReference type="GO" id="GO:0005737">
    <property type="term" value="C:cytoplasm"/>
    <property type="evidence" value="ECO:0007669"/>
    <property type="project" value="UniProtKB-SubCell"/>
</dbReference>
<dbReference type="GO" id="GO:0006526">
    <property type="term" value="P:L-arginine biosynthetic process"/>
    <property type="evidence" value="ECO:0007669"/>
    <property type="project" value="UniProtKB-UniRule"/>
</dbReference>
<keyword evidence="11" id="KW-1185">Reference proteome</keyword>
<dbReference type="GO" id="GO:0051287">
    <property type="term" value="F:NAD binding"/>
    <property type="evidence" value="ECO:0007669"/>
    <property type="project" value="InterPro"/>
</dbReference>
<dbReference type="CDD" id="cd23934">
    <property type="entry name" value="AGPR_1_C"/>
    <property type="match status" value="1"/>
</dbReference>
<organism evidence="10 11">
    <name type="scientific">Thermanaerosceptrum fracticalcis</name>
    <dbReference type="NCBI Taxonomy" id="1712410"/>
    <lineage>
        <taxon>Bacteria</taxon>
        <taxon>Bacillati</taxon>
        <taxon>Bacillota</taxon>
        <taxon>Clostridia</taxon>
        <taxon>Eubacteriales</taxon>
        <taxon>Peptococcaceae</taxon>
        <taxon>Thermanaerosceptrum</taxon>
    </lineage>
</organism>
<sequence length="346" mass="38512">MIKVSILGATGYTGQELARMLCQHPQVEIVGLGTQNYVEQSFAHVYPNFRGVLELPCKGIYDPELITKADVIFLALPHGFSAPLVEKIIEQGKRVIDLGADFRLKSPEIYAEWYKTVGPTKEQLAKAVYGLPEINREKIKTATVIANPGCYPTTIILGLAPLLKQKIIDKNFIIIDSKSGVSGAGRSLNLTSLFCEVNEDFKAYGLPRHRHTPEIEQELGTVAGEEIQVTFTPHLLPMSRGMLSTIYAVLKEPLGFAEIEQLYKEFYKDEPFIRIQPRGEFPHTKWVLGTNYCDIGINVDERTGRITIISVIDNLVKGASGQALQNMNIMYGLDETLGLTRVALYP</sequence>
<dbReference type="NCBIfam" id="TIGR01850">
    <property type="entry name" value="argC"/>
    <property type="match status" value="1"/>
</dbReference>
<evidence type="ECO:0000256" key="5">
    <source>
        <dbReference type="ARBA" id="ARBA00023002"/>
    </source>
</evidence>
<evidence type="ECO:0000256" key="3">
    <source>
        <dbReference type="ARBA" id="ARBA00022605"/>
    </source>
</evidence>
<dbReference type="InterPro" id="IPR058924">
    <property type="entry name" value="AGPR_dimerisation_dom"/>
</dbReference>
<evidence type="ECO:0000256" key="7">
    <source>
        <dbReference type="HAMAP-Rule" id="MF_00150"/>
    </source>
</evidence>
<dbReference type="Gene3D" id="3.30.360.10">
    <property type="entry name" value="Dihydrodipicolinate Reductase, domain 2"/>
    <property type="match status" value="1"/>
</dbReference>
<dbReference type="KEGG" id="tfr:BR63_15080"/>
<evidence type="ECO:0000256" key="4">
    <source>
        <dbReference type="ARBA" id="ARBA00022857"/>
    </source>
</evidence>
<dbReference type="EC" id="1.2.1.38" evidence="7"/>
<dbReference type="InterPro" id="IPR000534">
    <property type="entry name" value="Semialdehyde_DH_NAD-bd"/>
</dbReference>
<dbReference type="InterPro" id="IPR036291">
    <property type="entry name" value="NAD(P)-bd_dom_sf"/>
</dbReference>
<dbReference type="PROSITE" id="PS01224">
    <property type="entry name" value="ARGC"/>
    <property type="match status" value="1"/>
</dbReference>
<comment type="function">
    <text evidence="7">Catalyzes the NADPH-dependent reduction of N-acetyl-5-glutamyl phosphate to yield N-acetyl-L-glutamate 5-semialdehyde.</text>
</comment>
<dbReference type="UniPathway" id="UPA00068">
    <property type="reaction ID" value="UER00108"/>
</dbReference>
<feature type="active site" evidence="7 8">
    <location>
        <position position="150"/>
    </location>
</feature>
<dbReference type="PANTHER" id="PTHR32338">
    <property type="entry name" value="N-ACETYL-GAMMA-GLUTAMYL-PHOSPHATE REDUCTASE, CHLOROPLASTIC-RELATED-RELATED"/>
    <property type="match status" value="1"/>
</dbReference>
<dbReference type="SUPFAM" id="SSF55347">
    <property type="entry name" value="Glyceraldehyde-3-phosphate dehydrogenase-like, C-terminal domain"/>
    <property type="match status" value="1"/>
</dbReference>
<comment type="catalytic activity">
    <reaction evidence="6 7">
        <text>N-acetyl-L-glutamate 5-semialdehyde + phosphate + NADP(+) = N-acetyl-L-glutamyl 5-phosphate + NADPH + H(+)</text>
        <dbReference type="Rhea" id="RHEA:21588"/>
        <dbReference type="ChEBI" id="CHEBI:15378"/>
        <dbReference type="ChEBI" id="CHEBI:29123"/>
        <dbReference type="ChEBI" id="CHEBI:43474"/>
        <dbReference type="ChEBI" id="CHEBI:57783"/>
        <dbReference type="ChEBI" id="CHEBI:57936"/>
        <dbReference type="ChEBI" id="CHEBI:58349"/>
        <dbReference type="EC" id="1.2.1.38"/>
    </reaction>
</comment>
<dbReference type="InterPro" id="IPR000706">
    <property type="entry name" value="AGPR_type-1"/>
</dbReference>
<dbReference type="OrthoDB" id="9801289at2"/>
<evidence type="ECO:0000256" key="1">
    <source>
        <dbReference type="ARBA" id="ARBA00004862"/>
    </source>
</evidence>
<dbReference type="SMART" id="SM00859">
    <property type="entry name" value="Semialdhyde_dh"/>
    <property type="match status" value="1"/>
</dbReference>
<reference evidence="10 11" key="1">
    <citation type="journal article" date="2019" name="Front. Microbiol.">
        <title>Thermoanaerosceptrum fracticalcis gen. nov. sp. nov., a Novel Fumarate-Fermenting Microorganism From a Deep Fractured Carbonate Aquifer of the US Great Basin.</title>
        <authorList>
            <person name="Hamilton-Brehm S.D."/>
            <person name="Stewart L.E."/>
            <person name="Zavarin M."/>
            <person name="Caldwell M."/>
            <person name="Lawson P.A."/>
            <person name="Onstott T.C."/>
            <person name="Grzymski J."/>
            <person name="Neveux I."/>
            <person name="Lollar B.S."/>
            <person name="Russell C.E."/>
            <person name="Moser D.P."/>
        </authorList>
    </citation>
    <scope>NUCLEOTIDE SEQUENCE [LARGE SCALE GENOMIC DNA]</scope>
    <source>
        <strain evidence="10 11">DRI-13</strain>
    </source>
</reference>
<proteinExistence type="inferred from homology"/>
<dbReference type="InterPro" id="IPR023013">
    <property type="entry name" value="AGPR_AS"/>
</dbReference>
<evidence type="ECO:0000313" key="11">
    <source>
        <dbReference type="Proteomes" id="UP000515847"/>
    </source>
</evidence>
<evidence type="ECO:0000256" key="2">
    <source>
        <dbReference type="ARBA" id="ARBA00022571"/>
    </source>
</evidence>
<protein>
    <recommendedName>
        <fullName evidence="7">N-acetyl-gamma-glutamyl-phosphate reductase</fullName>
        <shortName evidence="7">AGPR</shortName>
        <ecNumber evidence="7">1.2.1.38</ecNumber>
    </recommendedName>
    <alternativeName>
        <fullName evidence="7">N-acetyl-glutamate semialdehyde dehydrogenase</fullName>
        <shortName evidence="7">NAGSA dehydrogenase</shortName>
    </alternativeName>
</protein>
<dbReference type="SUPFAM" id="SSF51735">
    <property type="entry name" value="NAD(P)-binding Rossmann-fold domains"/>
    <property type="match status" value="1"/>
</dbReference>
<dbReference type="CDD" id="cd17895">
    <property type="entry name" value="AGPR_1_N"/>
    <property type="match status" value="1"/>
</dbReference>
<feature type="domain" description="Semialdehyde dehydrogenase NAD-binding" evidence="9">
    <location>
        <begin position="3"/>
        <end position="142"/>
    </location>
</feature>
<dbReference type="RefSeq" id="WP_034423445.1">
    <property type="nucleotide sequence ID" value="NZ_CP045798.1"/>
</dbReference>
<dbReference type="InterPro" id="IPR050085">
    <property type="entry name" value="AGPR"/>
</dbReference>
<evidence type="ECO:0000256" key="8">
    <source>
        <dbReference type="PROSITE-ProRule" id="PRU10010"/>
    </source>
</evidence>
<comment type="pathway">
    <text evidence="1 7">Amino-acid biosynthesis; L-arginine biosynthesis; N(2)-acetyl-L-ornithine from L-glutamate: step 3/4.</text>
</comment>
<keyword evidence="3 7" id="KW-0028">Amino-acid biosynthesis</keyword>
<evidence type="ECO:0000259" key="9">
    <source>
        <dbReference type="SMART" id="SM00859"/>
    </source>
</evidence>
<dbReference type="GO" id="GO:0003942">
    <property type="term" value="F:N-acetyl-gamma-glutamyl-phosphate reductase activity"/>
    <property type="evidence" value="ECO:0007669"/>
    <property type="project" value="UniProtKB-UniRule"/>
</dbReference>
<dbReference type="EMBL" id="CP045798">
    <property type="protein sequence ID" value="QNB47489.1"/>
    <property type="molecule type" value="Genomic_DNA"/>
</dbReference>
<dbReference type="HAMAP" id="MF_00150">
    <property type="entry name" value="ArgC_type1"/>
    <property type="match status" value="1"/>
</dbReference>
<dbReference type="Gene3D" id="3.40.50.720">
    <property type="entry name" value="NAD(P)-binding Rossmann-like Domain"/>
    <property type="match status" value="1"/>
</dbReference>
<gene>
    <name evidence="7" type="primary">argC</name>
    <name evidence="10" type="ORF">BR63_15080</name>
</gene>
<comment type="similarity">
    <text evidence="7">Belongs to the NAGSA dehydrogenase family. Type 1 subfamily.</text>
</comment>
<dbReference type="PANTHER" id="PTHR32338:SF10">
    <property type="entry name" value="N-ACETYL-GAMMA-GLUTAMYL-PHOSPHATE REDUCTASE, CHLOROPLASTIC-RELATED"/>
    <property type="match status" value="1"/>
</dbReference>
<dbReference type="AlphaFoldDB" id="A0A7G6E5Y5"/>
<name>A0A7G6E5Y5_THEFR</name>
<accession>A0A7G6E5Y5</accession>